<dbReference type="Proteomes" id="UP000036403">
    <property type="component" value="Unassembled WGS sequence"/>
</dbReference>
<protein>
    <submittedName>
        <fullName evidence="2">Gag pol polyprotein</fullName>
    </submittedName>
</protein>
<evidence type="ECO:0000259" key="1">
    <source>
        <dbReference type="PROSITE" id="PS50878"/>
    </source>
</evidence>
<dbReference type="CDD" id="cd01647">
    <property type="entry name" value="RT_LTR"/>
    <property type="match status" value="1"/>
</dbReference>
<gene>
    <name evidence="2" type="ORF">RF55_19232</name>
</gene>
<organism evidence="2 3">
    <name type="scientific">Lasius niger</name>
    <name type="common">Black garden ant</name>
    <dbReference type="NCBI Taxonomy" id="67767"/>
    <lineage>
        <taxon>Eukaryota</taxon>
        <taxon>Metazoa</taxon>
        <taxon>Ecdysozoa</taxon>
        <taxon>Arthropoda</taxon>
        <taxon>Hexapoda</taxon>
        <taxon>Insecta</taxon>
        <taxon>Pterygota</taxon>
        <taxon>Neoptera</taxon>
        <taxon>Endopterygota</taxon>
        <taxon>Hymenoptera</taxon>
        <taxon>Apocrita</taxon>
        <taxon>Aculeata</taxon>
        <taxon>Formicoidea</taxon>
        <taxon>Formicidae</taxon>
        <taxon>Formicinae</taxon>
        <taxon>Lasius</taxon>
        <taxon>Lasius</taxon>
    </lineage>
</organism>
<dbReference type="EMBL" id="LBMM01018629">
    <property type="protein sequence ID" value="KMQ83734.1"/>
    <property type="molecule type" value="Genomic_DNA"/>
</dbReference>
<dbReference type="PROSITE" id="PS50878">
    <property type="entry name" value="RT_POL"/>
    <property type="match status" value="1"/>
</dbReference>
<dbReference type="InterPro" id="IPR043128">
    <property type="entry name" value="Rev_trsase/Diguanyl_cyclase"/>
</dbReference>
<dbReference type="AlphaFoldDB" id="A0A0J7K095"/>
<sequence length="211" mass="24315">MVEQDICRPSSSTWTAPLHMVPKNEPNSWRLCGDYRALNAATIPDRYPLPHIQEFTAGLHCKNIFSKIDLVKPYYHVPIAKEDISKTAVITPFTLFEFLVMLFGLRNAAQTFQRLMNIILSGLDFCVCYLDDILKASVDEKEHAKHLYTVFTRLKQFGMTINLSKCLFGKEEIPFLGYLVSKQGIKPTSEKVKTIIDYKKPKTIHELRRFI</sequence>
<name>A0A0J7K095_LASNI</name>
<keyword evidence="3" id="KW-1185">Reference proteome</keyword>
<dbReference type="Gene3D" id="3.10.10.10">
    <property type="entry name" value="HIV Type 1 Reverse Transcriptase, subunit A, domain 1"/>
    <property type="match status" value="1"/>
</dbReference>
<dbReference type="PANTHER" id="PTHR24559:SF444">
    <property type="entry name" value="REVERSE TRANSCRIPTASE DOMAIN-CONTAINING PROTEIN"/>
    <property type="match status" value="1"/>
</dbReference>
<evidence type="ECO:0000313" key="3">
    <source>
        <dbReference type="Proteomes" id="UP000036403"/>
    </source>
</evidence>
<dbReference type="InterPro" id="IPR053134">
    <property type="entry name" value="RNA-dir_DNA_polymerase"/>
</dbReference>
<dbReference type="STRING" id="67767.A0A0J7K095"/>
<reference evidence="2 3" key="1">
    <citation type="submission" date="2015-04" db="EMBL/GenBank/DDBJ databases">
        <title>Lasius niger genome sequencing.</title>
        <authorList>
            <person name="Konorov E.A."/>
            <person name="Nikitin M.A."/>
            <person name="Kirill M.V."/>
            <person name="Chang P."/>
        </authorList>
    </citation>
    <scope>NUCLEOTIDE SEQUENCE [LARGE SCALE GENOMIC DNA]</scope>
    <source>
        <tissue evidence="2">Whole</tissue>
    </source>
</reference>
<evidence type="ECO:0000313" key="2">
    <source>
        <dbReference type="EMBL" id="KMQ83734.1"/>
    </source>
</evidence>
<dbReference type="SUPFAM" id="SSF56672">
    <property type="entry name" value="DNA/RNA polymerases"/>
    <property type="match status" value="1"/>
</dbReference>
<dbReference type="OrthoDB" id="7698356at2759"/>
<dbReference type="Gene3D" id="3.30.70.270">
    <property type="match status" value="1"/>
</dbReference>
<dbReference type="Pfam" id="PF00078">
    <property type="entry name" value="RVT_1"/>
    <property type="match status" value="1"/>
</dbReference>
<comment type="caution">
    <text evidence="2">The sequence shown here is derived from an EMBL/GenBank/DDBJ whole genome shotgun (WGS) entry which is preliminary data.</text>
</comment>
<dbReference type="InterPro" id="IPR000477">
    <property type="entry name" value="RT_dom"/>
</dbReference>
<accession>A0A0J7K095</accession>
<proteinExistence type="predicted"/>
<dbReference type="PaxDb" id="67767-A0A0J7K095"/>
<dbReference type="GO" id="GO:0071897">
    <property type="term" value="P:DNA biosynthetic process"/>
    <property type="evidence" value="ECO:0007669"/>
    <property type="project" value="UniProtKB-ARBA"/>
</dbReference>
<dbReference type="PANTHER" id="PTHR24559">
    <property type="entry name" value="TRANSPOSON TY3-I GAG-POL POLYPROTEIN"/>
    <property type="match status" value="1"/>
</dbReference>
<feature type="domain" description="Reverse transcriptase" evidence="1">
    <location>
        <begin position="2"/>
        <end position="180"/>
    </location>
</feature>
<dbReference type="InterPro" id="IPR043502">
    <property type="entry name" value="DNA/RNA_pol_sf"/>
</dbReference>